<gene>
    <name evidence="5" type="primary">LOC136090828</name>
</gene>
<dbReference type="InterPro" id="IPR009057">
    <property type="entry name" value="Homeodomain-like_sf"/>
</dbReference>
<dbReference type="RefSeq" id="XP_065673876.1">
    <property type="nucleotide sequence ID" value="XM_065817804.1"/>
</dbReference>
<keyword evidence="2" id="KW-0539">Nucleus</keyword>
<name>A0ABM4DHB5_HYDVU</name>
<dbReference type="InterPro" id="IPR006600">
    <property type="entry name" value="HTH_CenpB_DNA-bd_dom"/>
</dbReference>
<feature type="domain" description="HTH CENPB-type" evidence="3">
    <location>
        <begin position="71"/>
        <end position="136"/>
    </location>
</feature>
<dbReference type="SUPFAM" id="SSF46689">
    <property type="entry name" value="Homeodomain-like"/>
    <property type="match status" value="2"/>
</dbReference>
<dbReference type="Proteomes" id="UP001652625">
    <property type="component" value="Chromosome 14"/>
</dbReference>
<accession>A0ABM4DHB5</accession>
<dbReference type="InterPro" id="IPR007889">
    <property type="entry name" value="HTH_Psq"/>
</dbReference>
<keyword evidence="1" id="KW-0238">DNA-binding</keyword>
<dbReference type="Gene3D" id="1.10.10.10">
    <property type="entry name" value="Winged helix-like DNA-binding domain superfamily/Winged helix DNA-binding domain"/>
    <property type="match status" value="1"/>
</dbReference>
<evidence type="ECO:0000256" key="2">
    <source>
        <dbReference type="ARBA" id="ARBA00023242"/>
    </source>
</evidence>
<evidence type="ECO:0000313" key="5">
    <source>
        <dbReference type="RefSeq" id="XP_065673876.1"/>
    </source>
</evidence>
<dbReference type="Gene3D" id="1.10.10.60">
    <property type="entry name" value="Homeodomain-like"/>
    <property type="match status" value="1"/>
</dbReference>
<dbReference type="PANTHER" id="PTHR19303:SF73">
    <property type="entry name" value="PROTEIN PDC2"/>
    <property type="match status" value="1"/>
</dbReference>
<dbReference type="PANTHER" id="PTHR19303">
    <property type="entry name" value="TRANSPOSON"/>
    <property type="match status" value="1"/>
</dbReference>
<evidence type="ECO:0000313" key="4">
    <source>
        <dbReference type="Proteomes" id="UP001652625"/>
    </source>
</evidence>
<sequence length="199" mass="23095">MSKVAERKPSSRTSSEKYKILKELDKGESSVSISKKYGIPKQTLSGWSKEKKENIFRSRKKPSAKRVRMHVSLNENLNKACHMWLLNTQHQNIPVSGTIFKVKALHFAKELGCENFQASNEWLDRWKKRNNLSFTTISGESQDVTNEMTATRRETTLPTILSHYNSRDIFNADEFGFLIKHFQKKSMHLKADNLYELTL</sequence>
<proteinExistence type="predicted"/>
<keyword evidence="4" id="KW-1185">Reference proteome</keyword>
<organism evidence="4 5">
    <name type="scientific">Hydra vulgaris</name>
    <name type="common">Hydra</name>
    <name type="synonym">Hydra attenuata</name>
    <dbReference type="NCBI Taxonomy" id="6087"/>
    <lineage>
        <taxon>Eukaryota</taxon>
        <taxon>Metazoa</taxon>
        <taxon>Cnidaria</taxon>
        <taxon>Hydrozoa</taxon>
        <taxon>Hydroidolina</taxon>
        <taxon>Anthoathecata</taxon>
        <taxon>Aplanulata</taxon>
        <taxon>Hydridae</taxon>
        <taxon>Hydra</taxon>
    </lineage>
</organism>
<dbReference type="GeneID" id="136090828"/>
<evidence type="ECO:0000256" key="1">
    <source>
        <dbReference type="ARBA" id="ARBA00023125"/>
    </source>
</evidence>
<evidence type="ECO:0000259" key="3">
    <source>
        <dbReference type="SMART" id="SM00674"/>
    </source>
</evidence>
<dbReference type="Pfam" id="PF04218">
    <property type="entry name" value="CENP-B_N"/>
    <property type="match status" value="1"/>
</dbReference>
<reference evidence="5" key="1">
    <citation type="submission" date="2025-08" db="UniProtKB">
        <authorList>
            <consortium name="RefSeq"/>
        </authorList>
    </citation>
    <scope>IDENTIFICATION</scope>
</reference>
<dbReference type="Pfam" id="PF03221">
    <property type="entry name" value="HTH_Tnp_Tc5"/>
    <property type="match status" value="1"/>
</dbReference>
<protein>
    <submittedName>
        <fullName evidence="5">Tigger transposable element-derived protein 4-like</fullName>
    </submittedName>
</protein>
<dbReference type="InterPro" id="IPR036388">
    <property type="entry name" value="WH-like_DNA-bd_sf"/>
</dbReference>
<dbReference type="SMART" id="SM00674">
    <property type="entry name" value="CENPB"/>
    <property type="match status" value="1"/>
</dbReference>
<dbReference type="InterPro" id="IPR050863">
    <property type="entry name" value="CenT-Element_Derived"/>
</dbReference>